<evidence type="ECO:0000256" key="6">
    <source>
        <dbReference type="PROSITE-ProRule" id="PRU00124"/>
    </source>
</evidence>
<evidence type="ECO:0000256" key="4">
    <source>
        <dbReference type="ARBA" id="ARBA00023157"/>
    </source>
</evidence>
<dbReference type="PROSITE" id="PS01180">
    <property type="entry name" value="CUB"/>
    <property type="match status" value="1"/>
</dbReference>
<evidence type="ECO:0000256" key="2">
    <source>
        <dbReference type="ARBA" id="ARBA00012050"/>
    </source>
</evidence>
<dbReference type="InterPro" id="IPR001254">
    <property type="entry name" value="Trypsin_dom"/>
</dbReference>
<keyword evidence="7" id="KW-0645">Protease</keyword>
<dbReference type="SUPFAM" id="SSF50494">
    <property type="entry name" value="Trypsin-like serine proteases"/>
    <property type="match status" value="1"/>
</dbReference>
<feature type="disulfide bond" evidence="6">
    <location>
        <begin position="82"/>
        <end position="100"/>
    </location>
</feature>
<evidence type="ECO:0000256" key="1">
    <source>
        <dbReference type="ARBA" id="ARBA00001656"/>
    </source>
</evidence>
<keyword evidence="7" id="KW-0720">Serine protease</keyword>
<dbReference type="InterPro" id="IPR035914">
    <property type="entry name" value="Sperma_CUB_dom_sf"/>
</dbReference>
<dbReference type="Pfam" id="PF00089">
    <property type="entry name" value="Trypsin"/>
    <property type="match status" value="2"/>
</dbReference>
<dbReference type="SMART" id="SM00020">
    <property type="entry name" value="Tryp_SPc"/>
    <property type="match status" value="1"/>
</dbReference>
<dbReference type="SUPFAM" id="SSF57424">
    <property type="entry name" value="LDL receptor-like module"/>
    <property type="match status" value="1"/>
</dbReference>
<dbReference type="InterPro" id="IPR009003">
    <property type="entry name" value="Peptidase_S1_PA"/>
</dbReference>
<name>A0AAQ4EGQ9_AMBAM</name>
<dbReference type="CDD" id="cd00112">
    <property type="entry name" value="LDLa"/>
    <property type="match status" value="1"/>
</dbReference>
<dbReference type="PROSITE" id="PS50068">
    <property type="entry name" value="LDLRA_2"/>
    <property type="match status" value="1"/>
</dbReference>
<comment type="caution">
    <text evidence="5">Lacks conserved residue(s) required for the propagation of feature annotation.</text>
</comment>
<dbReference type="InterPro" id="IPR002172">
    <property type="entry name" value="LDrepeatLR_classA_rpt"/>
</dbReference>
<organism evidence="10 11">
    <name type="scientific">Amblyomma americanum</name>
    <name type="common">Lone star tick</name>
    <dbReference type="NCBI Taxonomy" id="6943"/>
    <lineage>
        <taxon>Eukaryota</taxon>
        <taxon>Metazoa</taxon>
        <taxon>Ecdysozoa</taxon>
        <taxon>Arthropoda</taxon>
        <taxon>Chelicerata</taxon>
        <taxon>Arachnida</taxon>
        <taxon>Acari</taxon>
        <taxon>Parasitiformes</taxon>
        <taxon>Ixodida</taxon>
        <taxon>Ixodoidea</taxon>
        <taxon>Ixodidae</taxon>
        <taxon>Amblyomminae</taxon>
        <taxon>Amblyomma</taxon>
    </lineage>
</organism>
<dbReference type="AlphaFoldDB" id="A0AAQ4EGQ9"/>
<comment type="catalytic activity">
    <reaction evidence="1">
        <text>Preferential cleavage: Arg-|-Xaa, Lys-|-Xaa.</text>
        <dbReference type="EC" id="3.4.21.10"/>
    </reaction>
</comment>
<accession>A0AAQ4EGQ9</accession>
<proteinExistence type="predicted"/>
<dbReference type="PROSITE" id="PS50240">
    <property type="entry name" value="TRYPSIN_DOM"/>
    <property type="match status" value="1"/>
</dbReference>
<protein>
    <recommendedName>
        <fullName evidence="3">Acrosin</fullName>
        <ecNumber evidence="2">3.4.21.10</ecNumber>
    </recommendedName>
</protein>
<evidence type="ECO:0000256" key="5">
    <source>
        <dbReference type="PROSITE-ProRule" id="PRU00059"/>
    </source>
</evidence>
<comment type="caution">
    <text evidence="10">The sequence shown here is derived from an EMBL/GenBank/DDBJ whole genome shotgun (WGS) entry which is preliminary data.</text>
</comment>
<dbReference type="PANTHER" id="PTHR24252">
    <property type="entry name" value="ACROSIN-RELATED"/>
    <property type="match status" value="1"/>
</dbReference>
<dbReference type="Gene3D" id="2.40.10.10">
    <property type="entry name" value="Trypsin-like serine proteases"/>
    <property type="match status" value="2"/>
</dbReference>
<evidence type="ECO:0000313" key="10">
    <source>
        <dbReference type="EMBL" id="KAK8773906.1"/>
    </source>
</evidence>
<feature type="domain" description="Peptidase S1" evidence="9">
    <location>
        <begin position="138"/>
        <end position="329"/>
    </location>
</feature>
<dbReference type="SUPFAM" id="SSF49854">
    <property type="entry name" value="Spermadhesin, CUB domain"/>
    <property type="match status" value="1"/>
</dbReference>
<dbReference type="InterPro" id="IPR018114">
    <property type="entry name" value="TRYPSIN_HIS"/>
</dbReference>
<dbReference type="Gene3D" id="4.10.400.10">
    <property type="entry name" value="Low-density Lipoprotein Receptor"/>
    <property type="match status" value="1"/>
</dbReference>
<dbReference type="GO" id="GO:0006508">
    <property type="term" value="P:proteolysis"/>
    <property type="evidence" value="ECO:0007669"/>
    <property type="project" value="UniProtKB-KW"/>
</dbReference>
<dbReference type="CDD" id="cd00190">
    <property type="entry name" value="Tryp_SPc"/>
    <property type="match status" value="1"/>
</dbReference>
<feature type="disulfide bond" evidence="6">
    <location>
        <begin position="94"/>
        <end position="109"/>
    </location>
</feature>
<dbReference type="PROSITE" id="PS01209">
    <property type="entry name" value="LDLRA_1"/>
    <property type="match status" value="1"/>
</dbReference>
<dbReference type="GO" id="GO:0004252">
    <property type="term" value="F:serine-type endopeptidase activity"/>
    <property type="evidence" value="ECO:0007669"/>
    <property type="project" value="InterPro"/>
</dbReference>
<dbReference type="EMBL" id="JARKHS020016097">
    <property type="protein sequence ID" value="KAK8773906.1"/>
    <property type="molecule type" value="Genomic_DNA"/>
</dbReference>
<dbReference type="Pfam" id="PF00057">
    <property type="entry name" value="Ldl_recept_a"/>
    <property type="match status" value="1"/>
</dbReference>
<dbReference type="InterPro" id="IPR000859">
    <property type="entry name" value="CUB_dom"/>
</dbReference>
<keyword evidence="7" id="KW-0378">Hydrolase</keyword>
<dbReference type="InterPro" id="IPR023415">
    <property type="entry name" value="LDLR_class-A_CS"/>
</dbReference>
<evidence type="ECO:0000313" key="11">
    <source>
        <dbReference type="Proteomes" id="UP001321473"/>
    </source>
</evidence>
<dbReference type="PANTHER" id="PTHR24252:SF8">
    <property type="entry name" value="ACROSIN"/>
    <property type="match status" value="1"/>
</dbReference>
<keyword evidence="11" id="KW-1185">Reference proteome</keyword>
<dbReference type="InterPro" id="IPR036055">
    <property type="entry name" value="LDL_receptor-like_sf"/>
</dbReference>
<dbReference type="SMART" id="SM00192">
    <property type="entry name" value="LDLa"/>
    <property type="match status" value="1"/>
</dbReference>
<reference evidence="10 11" key="1">
    <citation type="journal article" date="2023" name="Arcadia Sci">
        <title>De novo assembly of a long-read Amblyomma americanum tick genome.</title>
        <authorList>
            <person name="Chou S."/>
            <person name="Poskanzer K.E."/>
            <person name="Rollins M."/>
            <person name="Thuy-Boun P.S."/>
        </authorList>
    </citation>
    <scope>NUCLEOTIDE SEQUENCE [LARGE SCALE GENOMIC DNA]</scope>
    <source>
        <strain evidence="10">F_SG_1</strain>
        <tissue evidence="10">Salivary glands</tissue>
    </source>
</reference>
<dbReference type="CDD" id="cd00041">
    <property type="entry name" value="CUB"/>
    <property type="match status" value="1"/>
</dbReference>
<evidence type="ECO:0000256" key="7">
    <source>
        <dbReference type="RuleBase" id="RU363034"/>
    </source>
</evidence>
<dbReference type="Proteomes" id="UP001321473">
    <property type="component" value="Unassembled WGS sequence"/>
</dbReference>
<evidence type="ECO:0000259" key="9">
    <source>
        <dbReference type="PROSITE" id="PS50240"/>
    </source>
</evidence>
<dbReference type="InterPro" id="IPR043504">
    <property type="entry name" value="Peptidase_S1_PA_chymotrypsin"/>
</dbReference>
<dbReference type="PRINTS" id="PR00722">
    <property type="entry name" value="CHYMOTRYPSIN"/>
</dbReference>
<feature type="disulfide bond" evidence="6">
    <location>
        <begin position="75"/>
        <end position="87"/>
    </location>
</feature>
<keyword evidence="4 6" id="KW-1015">Disulfide bond</keyword>
<evidence type="ECO:0000259" key="8">
    <source>
        <dbReference type="PROSITE" id="PS01180"/>
    </source>
</evidence>
<gene>
    <name evidence="10" type="ORF">V5799_011561</name>
</gene>
<dbReference type="InterPro" id="IPR033116">
    <property type="entry name" value="TRYPSIN_SER"/>
</dbReference>
<feature type="domain" description="CUB" evidence="8">
    <location>
        <begin position="1"/>
        <end position="69"/>
    </location>
</feature>
<dbReference type="PROSITE" id="PS00134">
    <property type="entry name" value="TRYPSIN_HIS"/>
    <property type="match status" value="1"/>
</dbReference>
<dbReference type="EC" id="3.4.21.10" evidence="2"/>
<dbReference type="Gene3D" id="2.60.120.290">
    <property type="entry name" value="Spermadhesin, CUB domain"/>
    <property type="match status" value="1"/>
</dbReference>
<evidence type="ECO:0000256" key="3">
    <source>
        <dbReference type="ARBA" id="ARBA00017161"/>
    </source>
</evidence>
<dbReference type="InterPro" id="IPR001314">
    <property type="entry name" value="Peptidase_S1A"/>
</dbReference>
<sequence length="331" mass="36173">MDLDAISYCAGDSLEVWETLVVSNVRVFTTCGSHRPRPWVSTGGRSAKIVFRTDSMLAGRGFRIRFQASTDNELCAIHEFPCKNRKCIPLLEMCDGVINCADGSDEKMCNSDAIMRNIAKVPCGTPVHRPVTESEDRVVGGQEAAPNSWPWQVSISSAEYEVMGHFCGGSIIAPQWVLTAAHCLTNRKAKDVLVTFGAHNLMNVSGVVTRRAEALLTHGVRTGSFGSLKQVEMIELPFQECRKTSPMLFRELVESDTFCAGDRRGEHGVCHGDSGGPLFCSKDGSAWSLQGVANSILKTTGLYTLCGVGSDSFWNRVSAHLPWIKHSMRAL</sequence>
<dbReference type="PROSITE" id="PS00135">
    <property type="entry name" value="TRYPSIN_SER"/>
    <property type="match status" value="1"/>
</dbReference>